<gene>
    <name evidence="2" type="ORF">FB463_000602</name>
</gene>
<dbReference type="Pfam" id="PF12028">
    <property type="entry name" value="DUF3515"/>
    <property type="match status" value="1"/>
</dbReference>
<protein>
    <recommendedName>
        <fullName evidence="4">Lipoprotein</fullName>
    </recommendedName>
</protein>
<evidence type="ECO:0000313" key="2">
    <source>
        <dbReference type="EMBL" id="MBA8812378.1"/>
    </source>
</evidence>
<name>A0A7W3JGI2_9MICO</name>
<dbReference type="OrthoDB" id="4331648at2"/>
<sequence length="175" mass="18093">MSSPTRRPRRRLLRLLAAGAVIVPALAGCTAAVPMTSAADSNDPACAQVTVHLPELVGPESAPYERRETDAQATGAWGSPTQVLLRCGVEAPAVSDLPCYPVSGVDWLADQDPDDPDTFVFTTYGRTPAVQVIVTAEAGSSALFDLADAVGYLPNDGRACVGVDDLPGSDATTAP</sequence>
<dbReference type="InterPro" id="IPR006311">
    <property type="entry name" value="TAT_signal"/>
</dbReference>
<accession>A0A7W3JGI2</accession>
<dbReference type="EMBL" id="JACGWW010000001">
    <property type="protein sequence ID" value="MBA8812378.1"/>
    <property type="molecule type" value="Genomic_DNA"/>
</dbReference>
<dbReference type="InterPro" id="IPR021903">
    <property type="entry name" value="DUF3515"/>
</dbReference>
<dbReference type="AlphaFoldDB" id="A0A7W3JGI2"/>
<dbReference type="PROSITE" id="PS51257">
    <property type="entry name" value="PROKAR_LIPOPROTEIN"/>
    <property type="match status" value="1"/>
</dbReference>
<dbReference type="RefSeq" id="WP_146852059.1">
    <property type="nucleotide sequence ID" value="NZ_BAAAHR010000002.1"/>
</dbReference>
<feature type="signal peptide" evidence="1">
    <location>
        <begin position="1"/>
        <end position="27"/>
    </location>
</feature>
<evidence type="ECO:0008006" key="4">
    <source>
        <dbReference type="Google" id="ProtNLM"/>
    </source>
</evidence>
<organism evidence="2 3">
    <name type="scientific">Frigoribacterium faeni</name>
    <dbReference type="NCBI Taxonomy" id="145483"/>
    <lineage>
        <taxon>Bacteria</taxon>
        <taxon>Bacillati</taxon>
        <taxon>Actinomycetota</taxon>
        <taxon>Actinomycetes</taxon>
        <taxon>Micrococcales</taxon>
        <taxon>Microbacteriaceae</taxon>
        <taxon>Frigoribacterium</taxon>
    </lineage>
</organism>
<evidence type="ECO:0000313" key="3">
    <source>
        <dbReference type="Proteomes" id="UP000522688"/>
    </source>
</evidence>
<feature type="chain" id="PRO_5038516889" description="Lipoprotein" evidence="1">
    <location>
        <begin position="28"/>
        <end position="175"/>
    </location>
</feature>
<dbReference type="PROSITE" id="PS51318">
    <property type="entry name" value="TAT"/>
    <property type="match status" value="1"/>
</dbReference>
<keyword evidence="1" id="KW-0732">Signal</keyword>
<comment type="caution">
    <text evidence="2">The sequence shown here is derived from an EMBL/GenBank/DDBJ whole genome shotgun (WGS) entry which is preliminary data.</text>
</comment>
<proteinExistence type="predicted"/>
<evidence type="ECO:0000256" key="1">
    <source>
        <dbReference type="SAM" id="SignalP"/>
    </source>
</evidence>
<dbReference type="Proteomes" id="UP000522688">
    <property type="component" value="Unassembled WGS sequence"/>
</dbReference>
<reference evidence="2 3" key="1">
    <citation type="submission" date="2020-07" db="EMBL/GenBank/DDBJ databases">
        <title>Sequencing the genomes of 1000 actinobacteria strains.</title>
        <authorList>
            <person name="Klenk H.-P."/>
        </authorList>
    </citation>
    <scope>NUCLEOTIDE SEQUENCE [LARGE SCALE GENOMIC DNA]</scope>
    <source>
        <strain evidence="2 3">DSM 10309</strain>
    </source>
</reference>